<keyword evidence="6" id="KW-0804">Transcription</keyword>
<evidence type="ECO:0000259" key="9">
    <source>
        <dbReference type="SMART" id="SM00906"/>
    </source>
</evidence>
<keyword evidence="5" id="KW-0238">DNA-binding</keyword>
<dbReference type="GO" id="GO:0005634">
    <property type="term" value="C:nucleus"/>
    <property type="evidence" value="ECO:0007669"/>
    <property type="project" value="UniProtKB-SubCell"/>
</dbReference>
<dbReference type="GO" id="GO:0006351">
    <property type="term" value="P:DNA-templated transcription"/>
    <property type="evidence" value="ECO:0007669"/>
    <property type="project" value="InterPro"/>
</dbReference>
<sequence length="553" mass="61681">METNRAVVNPLSRPAYADDRDVKVDTPPLSIPISSTGSEDGDLIQAYTCSCDSVLSPTHQKHPPIRSNKSWPMSERMSELHQHDTHGHPTASTTAQRSASKRQRCNGAHPACFSCSKTASQCRYELSKIPKATEHKLYVRALEERVAELESGLSYGGKLGCADDHWERLQPREETSMNSLSGAIRELSLSASGFYVGGTAHITLGRLLGSAFPGPQPANQAVATLEARDNPSMGDGKFLKVPMFSRPNVEILFKAYMKYVSPEYPILHSKRLRDMHARRNMLTDTWEVAVLHFVYAIAGSSLQLTGRCGDYLSDEHHECAMRYKDAIVHFLDRRSVIYLSLAAIYSLRTPTKPGPWVLILFAVELCIMLGLHRKASSTGIGLSSELDKRLFWSVYSLDRHSSISTGRPPAISDHDIDALVSIRPQLDKGNNRGLIALKLPLDLDEDTVVLEDFRRALRQDPNVPANPPTTLTEFIHNVRIRRIQSNIQHEIYRVDQRANPSTNIIDDFLSRLSKWRATVPLEDVPLGTTTGPTPLYRSEELGNINELYASLPP</sequence>
<accession>A0A3D8R7R6</accession>
<evidence type="ECO:0000256" key="1">
    <source>
        <dbReference type="ARBA" id="ARBA00004123"/>
    </source>
</evidence>
<dbReference type="InterPro" id="IPR001138">
    <property type="entry name" value="Zn2Cys6_DnaBD"/>
</dbReference>
<evidence type="ECO:0000256" key="4">
    <source>
        <dbReference type="ARBA" id="ARBA00023015"/>
    </source>
</evidence>
<evidence type="ECO:0000313" key="10">
    <source>
        <dbReference type="EMBL" id="RDW69874.1"/>
    </source>
</evidence>
<keyword evidence="3" id="KW-0862">Zinc</keyword>
<dbReference type="GO" id="GO:0045944">
    <property type="term" value="P:positive regulation of transcription by RNA polymerase II"/>
    <property type="evidence" value="ECO:0007669"/>
    <property type="project" value="TreeGrafter"/>
</dbReference>
<dbReference type="GO" id="GO:0008270">
    <property type="term" value="F:zinc ion binding"/>
    <property type="evidence" value="ECO:0007669"/>
    <property type="project" value="InterPro"/>
</dbReference>
<keyword evidence="4" id="KW-0805">Transcription regulation</keyword>
<feature type="compositionally biased region" description="Basic and acidic residues" evidence="8">
    <location>
        <begin position="76"/>
        <end position="87"/>
    </location>
</feature>
<dbReference type="CDD" id="cd12148">
    <property type="entry name" value="fungal_TF_MHR"/>
    <property type="match status" value="1"/>
</dbReference>
<feature type="region of interest" description="Disordered" evidence="8">
    <location>
        <begin position="56"/>
        <end position="101"/>
    </location>
</feature>
<comment type="caution">
    <text evidence="10">The sequence shown here is derived from an EMBL/GenBank/DDBJ whole genome shotgun (WGS) entry which is preliminary data.</text>
</comment>
<dbReference type="Gene3D" id="4.10.240.10">
    <property type="entry name" value="Zn(2)-C6 fungal-type DNA-binding domain"/>
    <property type="match status" value="1"/>
</dbReference>
<proteinExistence type="predicted"/>
<organism evidence="10 11">
    <name type="scientific">Coleophoma cylindrospora</name>
    <dbReference type="NCBI Taxonomy" id="1849047"/>
    <lineage>
        <taxon>Eukaryota</taxon>
        <taxon>Fungi</taxon>
        <taxon>Dikarya</taxon>
        <taxon>Ascomycota</taxon>
        <taxon>Pezizomycotina</taxon>
        <taxon>Leotiomycetes</taxon>
        <taxon>Helotiales</taxon>
        <taxon>Dermateaceae</taxon>
        <taxon>Coleophoma</taxon>
    </lineage>
</organism>
<evidence type="ECO:0000256" key="5">
    <source>
        <dbReference type="ARBA" id="ARBA00023125"/>
    </source>
</evidence>
<dbReference type="GO" id="GO:0043565">
    <property type="term" value="F:sequence-specific DNA binding"/>
    <property type="evidence" value="ECO:0007669"/>
    <property type="project" value="TreeGrafter"/>
</dbReference>
<protein>
    <recommendedName>
        <fullName evidence="9">Xylanolytic transcriptional activator regulatory domain-containing protein</fullName>
    </recommendedName>
</protein>
<dbReference type="EMBL" id="PDLM01000009">
    <property type="protein sequence ID" value="RDW69874.1"/>
    <property type="molecule type" value="Genomic_DNA"/>
</dbReference>
<dbReference type="InterPro" id="IPR007219">
    <property type="entry name" value="XnlR_reg_dom"/>
</dbReference>
<evidence type="ECO:0000256" key="7">
    <source>
        <dbReference type="ARBA" id="ARBA00023242"/>
    </source>
</evidence>
<dbReference type="CDD" id="cd00067">
    <property type="entry name" value="GAL4"/>
    <property type="match status" value="1"/>
</dbReference>
<name>A0A3D8R7R6_9HELO</name>
<dbReference type="GO" id="GO:0000981">
    <property type="term" value="F:DNA-binding transcription factor activity, RNA polymerase II-specific"/>
    <property type="evidence" value="ECO:0007669"/>
    <property type="project" value="InterPro"/>
</dbReference>
<dbReference type="Pfam" id="PF04082">
    <property type="entry name" value="Fungal_trans"/>
    <property type="match status" value="1"/>
</dbReference>
<keyword evidence="2" id="KW-0479">Metal-binding</keyword>
<dbReference type="AlphaFoldDB" id="A0A3D8R7R6"/>
<dbReference type="InterPro" id="IPR036864">
    <property type="entry name" value="Zn2-C6_fun-type_DNA-bd_sf"/>
</dbReference>
<evidence type="ECO:0000256" key="2">
    <source>
        <dbReference type="ARBA" id="ARBA00022723"/>
    </source>
</evidence>
<reference evidence="10 11" key="1">
    <citation type="journal article" date="2018" name="IMA Fungus">
        <title>IMA Genome-F 9: Draft genome sequence of Annulohypoxylon stygium, Aspergillus mulundensis, Berkeleyomyces basicola (syn. Thielaviopsis basicola), Ceratocystis smalleyi, two Cercospora beticola strains, Coleophoma cylindrospora, Fusarium fracticaudum, Phialophora cf. hyalina, and Morchella septimelata.</title>
        <authorList>
            <person name="Wingfield B.D."/>
            <person name="Bills G.F."/>
            <person name="Dong Y."/>
            <person name="Huang W."/>
            <person name="Nel W.J."/>
            <person name="Swalarsk-Parry B.S."/>
            <person name="Vaghefi N."/>
            <person name="Wilken P.M."/>
            <person name="An Z."/>
            <person name="de Beer Z.W."/>
            <person name="De Vos L."/>
            <person name="Chen L."/>
            <person name="Duong T.A."/>
            <person name="Gao Y."/>
            <person name="Hammerbacher A."/>
            <person name="Kikkert J.R."/>
            <person name="Li Y."/>
            <person name="Li H."/>
            <person name="Li K."/>
            <person name="Li Q."/>
            <person name="Liu X."/>
            <person name="Ma X."/>
            <person name="Naidoo K."/>
            <person name="Pethybridge S.J."/>
            <person name="Sun J."/>
            <person name="Steenkamp E.T."/>
            <person name="van der Nest M.A."/>
            <person name="van Wyk S."/>
            <person name="Wingfield M.J."/>
            <person name="Xiong C."/>
            <person name="Yue Q."/>
            <person name="Zhang X."/>
        </authorList>
    </citation>
    <scope>NUCLEOTIDE SEQUENCE [LARGE SCALE GENOMIC DNA]</scope>
    <source>
        <strain evidence="10 11">BP6252</strain>
    </source>
</reference>
<dbReference type="SMART" id="SM00906">
    <property type="entry name" value="Fungal_trans"/>
    <property type="match status" value="1"/>
</dbReference>
<gene>
    <name evidence="10" type="ORF">BP6252_08894</name>
</gene>
<dbReference type="PANTHER" id="PTHR47782:SF12">
    <property type="entry name" value="ZN(II)2CYS6 TRANSCRIPTION FACTOR (EUROFUNG)"/>
    <property type="match status" value="1"/>
</dbReference>
<evidence type="ECO:0000256" key="8">
    <source>
        <dbReference type="SAM" id="MobiDB-lite"/>
    </source>
</evidence>
<feature type="domain" description="Xylanolytic transcriptional activator regulatory" evidence="9">
    <location>
        <begin position="355"/>
        <end position="426"/>
    </location>
</feature>
<dbReference type="Proteomes" id="UP000256645">
    <property type="component" value="Unassembled WGS sequence"/>
</dbReference>
<keyword evidence="11" id="KW-1185">Reference proteome</keyword>
<dbReference type="OrthoDB" id="2399539at2759"/>
<dbReference type="STRING" id="1849047.A0A3D8R7R6"/>
<evidence type="ECO:0000256" key="3">
    <source>
        <dbReference type="ARBA" id="ARBA00022833"/>
    </source>
</evidence>
<dbReference type="PANTHER" id="PTHR47782">
    <property type="entry name" value="ZN(II)2CYS6 TRANSCRIPTION FACTOR (EUROFUNG)-RELATED"/>
    <property type="match status" value="1"/>
</dbReference>
<comment type="subcellular location">
    <subcellularLocation>
        <location evidence="1">Nucleus</location>
    </subcellularLocation>
</comment>
<evidence type="ECO:0000256" key="6">
    <source>
        <dbReference type="ARBA" id="ARBA00023163"/>
    </source>
</evidence>
<dbReference type="InterPro" id="IPR052202">
    <property type="entry name" value="Yeast_MetPath_Reg"/>
</dbReference>
<keyword evidence="7" id="KW-0539">Nucleus</keyword>
<evidence type="ECO:0000313" key="11">
    <source>
        <dbReference type="Proteomes" id="UP000256645"/>
    </source>
</evidence>